<keyword evidence="2" id="KW-1185">Reference proteome</keyword>
<sequence>MQPLSRDLDVNVGSPSIAHFLPKPTYNDEEGVLPVGLAADVASSGTAGGPRRVTNAPRLTERKKDELRAAGKCFVCCETGHMSRNCPKNVHVRSENPGKLPGVSAYSIDLEALSTEDLRSLYSSELTARIEEVPCNHVGIAALDDLLLGRKPVSSASFAMPSSDGQDDEDDLPELQSVSDSASELSDTEEPVSVIDRLFAELHTFITGRNWCNDLPAEGSQWLTDLREEQELPIPLRERSERSSPGNLYEERVMHLLNKFGPYLTSVDHDGDAFYLYIFGYDNDRVAIEYREHIPTETGLLFLEHKALRDYSFDIVRWFRASFAAAAGATADEVIDMGSEPMGDALAWGCQAILNDCTDDVLIEDSYLAIAITIPTHLLRNPHLDLPGWYATHARRELEGRVNSLWDDLEGGQWLEGFFPMDRDGIAADPCELNAVDIGGPPILQRNASSTRDFWRTIPEPIVVVVCINDRLARALLDSGSLADFMSAKLAQQLGVQVDEPAKPLAIQLVVQGSRAKDVLAVTAPDDAGIQSS</sequence>
<reference evidence="1" key="1">
    <citation type="submission" date="2022-08" db="EMBL/GenBank/DDBJ databases">
        <title>Genome Sequence of Pycnoporus sanguineus.</title>
        <authorList>
            <person name="Buettner E."/>
        </authorList>
    </citation>
    <scope>NUCLEOTIDE SEQUENCE</scope>
    <source>
        <strain evidence="1">CG-C14</strain>
    </source>
</reference>
<proteinExistence type="predicted"/>
<dbReference type="EMBL" id="JANSHE010002997">
    <property type="protein sequence ID" value="KAJ2988276.1"/>
    <property type="molecule type" value="Genomic_DNA"/>
</dbReference>
<protein>
    <submittedName>
        <fullName evidence="1">Uncharacterized protein</fullName>
    </submittedName>
</protein>
<name>A0ACC1P8J0_9APHY</name>
<dbReference type="Proteomes" id="UP001144978">
    <property type="component" value="Unassembled WGS sequence"/>
</dbReference>
<evidence type="ECO:0000313" key="2">
    <source>
        <dbReference type="Proteomes" id="UP001144978"/>
    </source>
</evidence>
<accession>A0ACC1P8J0</accession>
<evidence type="ECO:0000313" key="1">
    <source>
        <dbReference type="EMBL" id="KAJ2988276.1"/>
    </source>
</evidence>
<comment type="caution">
    <text evidence="1">The sequence shown here is derived from an EMBL/GenBank/DDBJ whole genome shotgun (WGS) entry which is preliminary data.</text>
</comment>
<organism evidence="1 2">
    <name type="scientific">Trametes sanguinea</name>
    <dbReference type="NCBI Taxonomy" id="158606"/>
    <lineage>
        <taxon>Eukaryota</taxon>
        <taxon>Fungi</taxon>
        <taxon>Dikarya</taxon>
        <taxon>Basidiomycota</taxon>
        <taxon>Agaricomycotina</taxon>
        <taxon>Agaricomycetes</taxon>
        <taxon>Polyporales</taxon>
        <taxon>Polyporaceae</taxon>
        <taxon>Trametes</taxon>
    </lineage>
</organism>
<gene>
    <name evidence="1" type="ORF">NUW54_g9165</name>
</gene>